<accession>A0A174DAT0</accession>
<evidence type="ECO:0000313" key="2">
    <source>
        <dbReference type="Proteomes" id="UP000095558"/>
    </source>
</evidence>
<proteinExistence type="predicted"/>
<dbReference type="Proteomes" id="UP000095558">
    <property type="component" value="Unassembled WGS sequence"/>
</dbReference>
<evidence type="ECO:0000313" key="1">
    <source>
        <dbReference type="EMBL" id="CUO21145.1"/>
    </source>
</evidence>
<name>A0A174DAT0_9CLOT</name>
<gene>
    <name evidence="1" type="ORF">ERS852470_01722</name>
</gene>
<dbReference type="EMBL" id="CYZV01000017">
    <property type="protein sequence ID" value="CUO21145.1"/>
    <property type="molecule type" value="Genomic_DNA"/>
</dbReference>
<reference evidence="1 2" key="1">
    <citation type="submission" date="2015-09" db="EMBL/GenBank/DDBJ databases">
        <authorList>
            <consortium name="Pathogen Informatics"/>
        </authorList>
    </citation>
    <scope>NUCLEOTIDE SEQUENCE [LARGE SCALE GENOMIC DNA]</scope>
    <source>
        <strain evidence="1 2">2789STDY5834855</strain>
    </source>
</reference>
<organism evidence="1 2">
    <name type="scientific">Clostridium disporicum</name>
    <dbReference type="NCBI Taxonomy" id="84024"/>
    <lineage>
        <taxon>Bacteria</taxon>
        <taxon>Bacillati</taxon>
        <taxon>Bacillota</taxon>
        <taxon>Clostridia</taxon>
        <taxon>Eubacteriales</taxon>
        <taxon>Clostridiaceae</taxon>
        <taxon>Clostridium</taxon>
    </lineage>
</organism>
<dbReference type="AlphaFoldDB" id="A0A174DAT0"/>
<sequence length="56" mass="6991">MHILVKNFKKQFNTLYRYVKLTRVKYERFSYQIEYILSKYSLKRSAKYGIIKTMFL</sequence>
<protein>
    <recommendedName>
        <fullName evidence="3">Transposase</fullName>
    </recommendedName>
</protein>
<evidence type="ECO:0008006" key="3">
    <source>
        <dbReference type="Google" id="ProtNLM"/>
    </source>
</evidence>